<dbReference type="EMBL" id="CP019728">
    <property type="protein sequence ID" value="AQS54143.1"/>
    <property type="molecule type" value="Genomic_DNA"/>
</dbReference>
<feature type="active site" description="Proton donor" evidence="7">
    <location>
        <position position="265"/>
    </location>
</feature>
<keyword evidence="4 10" id="KW-0378">Hydrolase</keyword>
<dbReference type="NCBIfam" id="NF006969">
    <property type="entry name" value="PRK09441.1-2"/>
    <property type="match status" value="1"/>
</dbReference>
<feature type="binding site" evidence="8">
    <location>
        <position position="239"/>
    </location>
    <ligand>
        <name>Ca(2+)</name>
        <dbReference type="ChEBI" id="CHEBI:29108"/>
        <label>1</label>
    </ligand>
</feature>
<sequence length="496" mass="57081">MTRNGLMMQYFEWHLPNDGQLWNNIKDDAEHLKEMGVTSVLLPPAYKGTQQSDVGYGVYDLYDLGEFDQKGTVRTKYGTKEEYIAAIKALHDHDIFVYADVVLNHKAGADETERFMAYEVNPENRQEKISEPYEIEGWTKFNFEGRNDTYSDFKWNWRHFSGTDYNDADGKKAIFMIKGLEKGWNDNETVDNEFGNYDYLMFADIDYENEEVIEETKKWAEWYINETGVDGFRLDAVKHISSPFIDDLLKEIRANNRPDFFVVGEYWKYDLPAIHEFLEDTDYGLDLFDVPLHFNFKEAGEAGSSYDLSQLYDGTLASENPTHAVTFIDNHDSQPGQALESFVASWFKPLAYASILLREEGFPCLFYGDYYGIGGEDSVEAQSEWLDNLLYLRRSHAYGEQHDYFDHPNCVGWTREGDENHPYGLAAIISNSEAGEKEMYVGKQYAGKTFTDYTGHLDDKIVIDEEGKAVFLVNGGSVSVWVQEGITPEEAYQENN</sequence>
<protein>
    <submittedName>
        <fullName evidence="10">Alpha-amylase</fullName>
        <ecNumber evidence="10">3.2.1.1</ecNumber>
    </submittedName>
</protein>
<dbReference type="OrthoDB" id="9805159at2"/>
<keyword evidence="6 10" id="KW-0326">Glycosidase</keyword>
<evidence type="ECO:0000256" key="4">
    <source>
        <dbReference type="ARBA" id="ARBA00022801"/>
    </source>
</evidence>
<dbReference type="Gene3D" id="3.20.20.80">
    <property type="entry name" value="Glycosidases"/>
    <property type="match status" value="1"/>
</dbReference>
<dbReference type="Pfam" id="PF00128">
    <property type="entry name" value="Alpha-amylase"/>
    <property type="match status" value="1"/>
</dbReference>
<comment type="cofactor">
    <cofactor evidence="1">
        <name>Ca(2+)</name>
        <dbReference type="ChEBI" id="CHEBI:29108"/>
    </cofactor>
</comment>
<keyword evidence="11" id="KW-1185">Reference proteome</keyword>
<dbReference type="InterPro" id="IPR015237">
    <property type="entry name" value="Alpha-amylase_C_pro"/>
</dbReference>
<feature type="active site" description="Nucleophile" evidence="7">
    <location>
        <position position="235"/>
    </location>
</feature>
<dbReference type="GO" id="GO:0004556">
    <property type="term" value="F:alpha-amylase activity"/>
    <property type="evidence" value="ECO:0007669"/>
    <property type="project" value="UniProtKB-EC"/>
</dbReference>
<evidence type="ECO:0000313" key="10">
    <source>
        <dbReference type="EMBL" id="AQS54143.1"/>
    </source>
</evidence>
<keyword evidence="3 8" id="KW-0479">Metal-binding</keyword>
<evidence type="ECO:0000256" key="8">
    <source>
        <dbReference type="PIRSR" id="PIRSR001021-2"/>
    </source>
</evidence>
<dbReference type="CDD" id="cd11318">
    <property type="entry name" value="AmyAc_bac_fung_AmyA"/>
    <property type="match status" value="1"/>
</dbReference>
<evidence type="ECO:0000259" key="9">
    <source>
        <dbReference type="SMART" id="SM00642"/>
    </source>
</evidence>
<dbReference type="AlphaFoldDB" id="A0A1S6IRG6"/>
<dbReference type="InterPro" id="IPR013780">
    <property type="entry name" value="Glyco_hydro_b"/>
</dbReference>
<evidence type="ECO:0000256" key="7">
    <source>
        <dbReference type="PIRSR" id="PIRSR001021-1"/>
    </source>
</evidence>
<dbReference type="EC" id="3.2.1.1" evidence="10"/>
<dbReference type="InterPro" id="IPR013776">
    <property type="entry name" value="A-amylase_thermo"/>
</dbReference>
<reference evidence="10 11" key="1">
    <citation type="journal article" date="2014" name="Int. J. Syst. Evol. Microbiol.">
        <title>Jeotgalibaca dankookensis gen. nov., sp. nov., a member of the family Carnobacteriaceae, isolated from seujeot (Korean traditional food).</title>
        <authorList>
            <person name="Lee D.G."/>
            <person name="Trujillo M.E."/>
            <person name="Kang H."/>
            <person name="Ahn T.Y."/>
        </authorList>
    </citation>
    <scope>NUCLEOTIDE SEQUENCE [LARGE SCALE GENOMIC DNA]</scope>
    <source>
        <strain evidence="10 11">EX-07</strain>
    </source>
</reference>
<dbReference type="Gene3D" id="2.60.40.1180">
    <property type="entry name" value="Golgi alpha-mannosidase II"/>
    <property type="match status" value="1"/>
</dbReference>
<keyword evidence="8" id="KW-0106">Calcium</keyword>
<feature type="binding site" evidence="8">
    <location>
        <position position="206"/>
    </location>
    <ligand>
        <name>Ca(2+)</name>
        <dbReference type="ChEBI" id="CHEBI:29108"/>
        <label>2</label>
    </ligand>
</feature>
<feature type="binding site" evidence="8">
    <location>
        <position position="198"/>
    </location>
    <ligand>
        <name>Ca(2+)</name>
        <dbReference type="ChEBI" id="CHEBI:29108"/>
        <label>1</label>
    </ligand>
</feature>
<gene>
    <name evidence="10" type="primary">amyS</name>
    <name evidence="10" type="ORF">BW727_101789</name>
</gene>
<dbReference type="Proteomes" id="UP000188993">
    <property type="component" value="Chromosome"/>
</dbReference>
<dbReference type="PANTHER" id="PTHR43447">
    <property type="entry name" value="ALPHA-AMYLASE"/>
    <property type="match status" value="1"/>
</dbReference>
<name>A0A1S6IRG6_9LACT</name>
<dbReference type="KEGG" id="jda:BW727_101789"/>
<accession>A0A1S6IRG6</accession>
<dbReference type="InterPro" id="IPR006047">
    <property type="entry name" value="GH13_cat_dom"/>
</dbReference>
<dbReference type="STRING" id="708126.BW727_101789"/>
<dbReference type="SMART" id="SM00642">
    <property type="entry name" value="Aamy"/>
    <property type="match status" value="1"/>
</dbReference>
<evidence type="ECO:0000256" key="1">
    <source>
        <dbReference type="ARBA" id="ARBA00001913"/>
    </source>
</evidence>
<dbReference type="GO" id="GO:0005509">
    <property type="term" value="F:calcium ion binding"/>
    <property type="evidence" value="ECO:0007669"/>
    <property type="project" value="InterPro"/>
</dbReference>
<dbReference type="Pfam" id="PF09154">
    <property type="entry name" value="Alpha-amy_C_pro"/>
    <property type="match status" value="1"/>
</dbReference>
<proteinExistence type="inferred from homology"/>
<evidence type="ECO:0000256" key="5">
    <source>
        <dbReference type="ARBA" id="ARBA00023277"/>
    </source>
</evidence>
<dbReference type="RefSeq" id="WP_062470061.1">
    <property type="nucleotide sequence ID" value="NZ_BBYN01000017.1"/>
</dbReference>
<dbReference type="Gene3D" id="2.40.30.140">
    <property type="match status" value="1"/>
</dbReference>
<organism evidence="10 11">
    <name type="scientific">Jeotgalibaca dankookensis</name>
    <dbReference type="NCBI Taxonomy" id="708126"/>
    <lineage>
        <taxon>Bacteria</taxon>
        <taxon>Bacillati</taxon>
        <taxon>Bacillota</taxon>
        <taxon>Bacilli</taxon>
        <taxon>Lactobacillales</taxon>
        <taxon>Carnobacteriaceae</taxon>
        <taxon>Jeotgalibaca</taxon>
    </lineage>
</organism>
<evidence type="ECO:0000256" key="3">
    <source>
        <dbReference type="ARBA" id="ARBA00022723"/>
    </source>
</evidence>
<dbReference type="SUPFAM" id="SSF51445">
    <property type="entry name" value="(Trans)glycosidases"/>
    <property type="match status" value="1"/>
</dbReference>
<dbReference type="NCBIfam" id="NF006968">
    <property type="entry name" value="PRK09441.1-1"/>
    <property type="match status" value="1"/>
</dbReference>
<evidence type="ECO:0000256" key="2">
    <source>
        <dbReference type="ARBA" id="ARBA00008061"/>
    </source>
</evidence>
<feature type="domain" description="Glycosyl hydrolase family 13 catalytic" evidence="9">
    <location>
        <begin position="5"/>
        <end position="393"/>
    </location>
</feature>
<evidence type="ECO:0000313" key="11">
    <source>
        <dbReference type="Proteomes" id="UP000188993"/>
    </source>
</evidence>
<dbReference type="InterPro" id="IPR017853">
    <property type="entry name" value="GH"/>
</dbReference>
<dbReference type="PIRSF" id="PIRSF001021">
    <property type="entry name" value="Alph-amls_thrmst"/>
    <property type="match status" value="1"/>
</dbReference>
<comment type="similarity">
    <text evidence="2">Belongs to the glycosyl hydrolase 13 family.</text>
</comment>
<evidence type="ECO:0000256" key="6">
    <source>
        <dbReference type="ARBA" id="ARBA00023295"/>
    </source>
</evidence>
<dbReference type="GO" id="GO:0005975">
    <property type="term" value="P:carbohydrate metabolic process"/>
    <property type="evidence" value="ECO:0007669"/>
    <property type="project" value="InterPro"/>
</dbReference>
<feature type="binding site" evidence="8">
    <location>
        <position position="204"/>
    </location>
    <ligand>
        <name>Ca(2+)</name>
        <dbReference type="ChEBI" id="CHEBI:29108"/>
        <label>1</label>
    </ligand>
</feature>
<feature type="binding site" evidence="8">
    <location>
        <position position="104"/>
    </location>
    <ligand>
        <name>Ca(2+)</name>
        <dbReference type="ChEBI" id="CHEBI:29108"/>
        <label>1</label>
    </ligand>
</feature>
<keyword evidence="5" id="KW-0119">Carbohydrate metabolism</keyword>
<dbReference type="SUPFAM" id="SSF51011">
    <property type="entry name" value="Glycosyl hydrolase domain"/>
    <property type="match status" value="1"/>
</dbReference>